<evidence type="ECO:0000256" key="7">
    <source>
        <dbReference type="SAM" id="Phobius"/>
    </source>
</evidence>
<keyword evidence="11" id="KW-1185">Reference proteome</keyword>
<evidence type="ECO:0000256" key="4">
    <source>
        <dbReference type="ARBA" id="ARBA00023136"/>
    </source>
</evidence>
<sequence length="1652" mass="184634">MSSVTVALVLLVVQFCVVLTEHIFRVPGEQEIVCLFDIHAKFQDGRCGDFNEQTMEMAYTTLWKMEQLNVTNPSSVSIGLSVYDVCGSDKRAIEILSQYVRAGTSEGNDTRLAGVISYTGTKTGSAISTMLHHLHIPHIQFTDDVIADEQETFDNRKILSLTPLARIEAAVDALGLLNWTYVSVQTLPTAPARAEQEYFTRRLKEVGICQEKLQTASENNGTLTIHKAVPKAVVAFTGDQLTKQQLLNVRMDPTNKLLLVGDIGNVSGSNFGDNIMVLLEQYTHIDGLAEYISEKQNLNEQPGRLLPRFNCSEGENECSLPTMSSQRHHVTGNAVRTLYKVIETLAVMECTTDNDSCSPASLGEQIEYHSNGGQAENWKPYVQLVPLSESYQEETDSTFSNLHGSVKVQGRLSEDVFGSKCEENCLVCSMCDAKYSSSERIIIRDADIFIVGSFPIYKSSIGNRCGSANPRGLQAARSFLSAIDSFKTRYNDTIALQNITIGGVVFDSCPFTDSLKSRISDVESCIYNYKDASGHMVSLPPTRTTGYFNYFDDINNMATTSGPKITGTVSPLGFGLDEQLNYIKSLIKVLQKVKWTYFRIIYSANKNLKSMVNEFHERIVGESLCVAEVIEIGPSVDDYLPQDTLMNTKDVGTILFTTLDDTVKILDSFQSFNSSSSKQKFFMFPWNVEALIAIKYPTFLENALVIRPRTWLETPGINDTLSDDVIPWIEEFQTTSNETDKSNADKTVVVGVDILMSTINAVYRELCPKQNGVCSEFSDFKALKPRLEETFSMLISGMESPFEVYDVRTVNGKLDSVQIGEVDVEGNVKLELSNVDNAKRGYLDIPSSVCQTWCPECYVCSHGRQSGEDLLYLPGEIIITGVLPIHQSGLSPFTCGDVADDIFSQQLAEAFMYAVETAQRRYPYLLGRVSVGGMIIDSCSNPHKSTQMIGNFETCDFKFPNSDLLIPSPKSNLAYIIHGENSSMDSAVKSAQDLGKLAVATYNSIENPQQISGDSSVQQKNMAIVDLLVKLNWTYIYLVTSEDSSYRDPLEEFLKTASNRGICVGKILGLGATVESIVEVAKYLTEDNTAVVMMTKRSDIKLFFNSQSTDVPIRPWIIDISGDDWNSENVLDVKVPQGSLLIDKNGKQNVAFEKFMSDVDVSSLRNSDWWRQYWQIKFNCSVSCDFNLQKISWRPFSVKAARMIRSVDIALHTIHQQYLASCPLTNGICSNFVKSGMSLIPSRALEVYFREGEERMEFNENGQISQKYQIKTYSSDQQYEVGVWRDGVLTLQTSFFQYLSSSTCTVDCNCENRVKFTNVTKVAEQQSSPDRFVYWRNSGIFTGKLWATVLVAIAATGAFISVVLIVYVVHKVCNKTLARRYVGLGILLLVGVMLLFLSIVPFVFTPSETLCGLRFVMPGCAFAFCFATILVKLTSLRDYRLIGLGGEVSNLNQYLFVVFVTVVQVGIAIQWWVLKTPLVLTKTMDNVVFYACHYGQLEYILHQVYIMVLILLCATYAITVRHETKNMGEARLLLWCCWLCVPVWIAWIIVFLIQDPEYSDPTVCVAIVSCATLMMTVIFIPKIHMVAKIKYSISKGATSFQNGYKLDSEFFYEKPYSLPGTLTTNYSTMKTGYSTTKTHPRSISNFDATLSY</sequence>
<dbReference type="InterPro" id="IPR050726">
    <property type="entry name" value="mGluR"/>
</dbReference>
<gene>
    <name evidence="10" type="ORF">LOTGIDRAFT_169148</name>
</gene>
<dbReference type="GeneID" id="20241078"/>
<dbReference type="CTD" id="20241078"/>
<evidence type="ECO:0000256" key="8">
    <source>
        <dbReference type="SAM" id="SignalP"/>
    </source>
</evidence>
<keyword evidence="3 7" id="KW-1133">Transmembrane helix</keyword>
<feature type="chain" id="PRO_5004717227" description="G-protein coupled receptors family 3 profile domain-containing protein" evidence="8">
    <location>
        <begin position="21"/>
        <end position="1652"/>
    </location>
</feature>
<dbReference type="InterPro" id="IPR000337">
    <property type="entry name" value="GPCR_3"/>
</dbReference>
<dbReference type="OrthoDB" id="9880600at2759"/>
<feature type="domain" description="G-protein coupled receptors family 3 profile" evidence="9">
    <location>
        <begin position="1346"/>
        <end position="1586"/>
    </location>
</feature>
<accession>V4B5C7</accession>
<keyword evidence="4 7" id="KW-0472">Membrane</keyword>
<protein>
    <recommendedName>
        <fullName evidence="9">G-protein coupled receptors family 3 profile domain-containing protein</fullName>
    </recommendedName>
</protein>
<keyword evidence="5" id="KW-0675">Receptor</keyword>
<dbReference type="SUPFAM" id="SSF53822">
    <property type="entry name" value="Periplasmic binding protein-like I"/>
    <property type="match status" value="3"/>
</dbReference>
<feature type="transmembrane region" description="Helical" evidence="7">
    <location>
        <begin position="1559"/>
        <end position="1580"/>
    </location>
</feature>
<feature type="transmembrane region" description="Helical" evidence="7">
    <location>
        <begin position="1454"/>
        <end position="1474"/>
    </location>
</feature>
<dbReference type="PRINTS" id="PR00248">
    <property type="entry name" value="GPCRMGR"/>
</dbReference>
<dbReference type="Pfam" id="PF00003">
    <property type="entry name" value="7tm_3"/>
    <property type="match status" value="1"/>
</dbReference>
<dbReference type="Proteomes" id="UP000030746">
    <property type="component" value="Unassembled WGS sequence"/>
</dbReference>
<organism evidence="10 11">
    <name type="scientific">Lottia gigantea</name>
    <name type="common">Giant owl limpet</name>
    <dbReference type="NCBI Taxonomy" id="225164"/>
    <lineage>
        <taxon>Eukaryota</taxon>
        <taxon>Metazoa</taxon>
        <taxon>Spiralia</taxon>
        <taxon>Lophotrochozoa</taxon>
        <taxon>Mollusca</taxon>
        <taxon>Gastropoda</taxon>
        <taxon>Patellogastropoda</taxon>
        <taxon>Lottioidea</taxon>
        <taxon>Lottiidae</taxon>
        <taxon>Lottia</taxon>
    </lineage>
</organism>
<dbReference type="RefSeq" id="XP_009065697.1">
    <property type="nucleotide sequence ID" value="XM_009067449.1"/>
</dbReference>
<evidence type="ECO:0000256" key="5">
    <source>
        <dbReference type="ARBA" id="ARBA00023170"/>
    </source>
</evidence>
<feature type="transmembrane region" description="Helical" evidence="7">
    <location>
        <begin position="1415"/>
        <end position="1433"/>
    </location>
</feature>
<dbReference type="CDD" id="cd13953">
    <property type="entry name" value="7tm_classC_mGluR-like"/>
    <property type="match status" value="1"/>
</dbReference>
<dbReference type="OMA" id="PYFNEYW"/>
<keyword evidence="6" id="KW-0325">Glycoprotein</keyword>
<dbReference type="PROSITE" id="PS50259">
    <property type="entry name" value="G_PROTEIN_RECEP_F3_4"/>
    <property type="match status" value="1"/>
</dbReference>
<feature type="signal peptide" evidence="8">
    <location>
        <begin position="1"/>
        <end position="20"/>
    </location>
</feature>
<evidence type="ECO:0000259" key="9">
    <source>
        <dbReference type="PROSITE" id="PS50259"/>
    </source>
</evidence>
<name>V4B5C7_LOTGI</name>
<feature type="transmembrane region" description="Helical" evidence="7">
    <location>
        <begin position="1532"/>
        <end position="1553"/>
    </location>
</feature>
<dbReference type="STRING" id="225164.V4B5C7"/>
<evidence type="ECO:0000313" key="10">
    <source>
        <dbReference type="EMBL" id="ESO83669.1"/>
    </source>
</evidence>
<dbReference type="EMBL" id="KB203629">
    <property type="protein sequence ID" value="ESO83669.1"/>
    <property type="molecule type" value="Genomic_DNA"/>
</dbReference>
<keyword evidence="2 7" id="KW-0812">Transmembrane</keyword>
<dbReference type="GO" id="GO:0016020">
    <property type="term" value="C:membrane"/>
    <property type="evidence" value="ECO:0007669"/>
    <property type="project" value="UniProtKB-SubCell"/>
</dbReference>
<dbReference type="PANTHER" id="PTHR24060">
    <property type="entry name" value="METABOTROPIC GLUTAMATE RECEPTOR"/>
    <property type="match status" value="1"/>
</dbReference>
<dbReference type="InterPro" id="IPR028082">
    <property type="entry name" value="Peripla_BP_I"/>
</dbReference>
<proteinExistence type="predicted"/>
<feature type="transmembrane region" description="Helical" evidence="7">
    <location>
        <begin position="1345"/>
        <end position="1369"/>
    </location>
</feature>
<dbReference type="Gene3D" id="3.40.50.2300">
    <property type="match status" value="5"/>
</dbReference>
<dbReference type="Pfam" id="PF01094">
    <property type="entry name" value="ANF_receptor"/>
    <property type="match status" value="1"/>
</dbReference>
<feature type="transmembrane region" description="Helical" evidence="7">
    <location>
        <begin position="1381"/>
        <end position="1403"/>
    </location>
</feature>
<reference evidence="10 11" key="1">
    <citation type="journal article" date="2013" name="Nature">
        <title>Insights into bilaterian evolution from three spiralian genomes.</title>
        <authorList>
            <person name="Simakov O."/>
            <person name="Marletaz F."/>
            <person name="Cho S.J."/>
            <person name="Edsinger-Gonzales E."/>
            <person name="Havlak P."/>
            <person name="Hellsten U."/>
            <person name="Kuo D.H."/>
            <person name="Larsson T."/>
            <person name="Lv J."/>
            <person name="Arendt D."/>
            <person name="Savage R."/>
            <person name="Osoegawa K."/>
            <person name="de Jong P."/>
            <person name="Grimwood J."/>
            <person name="Chapman J.A."/>
            <person name="Shapiro H."/>
            <person name="Aerts A."/>
            <person name="Otillar R.P."/>
            <person name="Terry A.Y."/>
            <person name="Boore J.L."/>
            <person name="Grigoriev I.V."/>
            <person name="Lindberg D.R."/>
            <person name="Seaver E.C."/>
            <person name="Weisblat D.A."/>
            <person name="Putnam N.H."/>
            <person name="Rokhsar D.S."/>
        </authorList>
    </citation>
    <scope>NUCLEOTIDE SEQUENCE [LARGE SCALE GENOMIC DNA]</scope>
</reference>
<dbReference type="GO" id="GO:0004930">
    <property type="term" value="F:G protein-coupled receptor activity"/>
    <property type="evidence" value="ECO:0007669"/>
    <property type="project" value="InterPro"/>
</dbReference>
<comment type="subcellular location">
    <subcellularLocation>
        <location evidence="1">Membrane</location>
        <topology evidence="1">Multi-pass membrane protein</topology>
    </subcellularLocation>
</comment>
<dbReference type="InterPro" id="IPR017978">
    <property type="entry name" value="GPCR_3_C"/>
</dbReference>
<evidence type="ECO:0000256" key="3">
    <source>
        <dbReference type="ARBA" id="ARBA00022989"/>
    </source>
</evidence>
<feature type="transmembrane region" description="Helical" evidence="7">
    <location>
        <begin position="1499"/>
        <end position="1520"/>
    </location>
</feature>
<keyword evidence="8" id="KW-0732">Signal</keyword>
<evidence type="ECO:0000313" key="11">
    <source>
        <dbReference type="Proteomes" id="UP000030746"/>
    </source>
</evidence>
<dbReference type="HOGENOM" id="CLU_242442_0_0_1"/>
<dbReference type="InterPro" id="IPR001828">
    <property type="entry name" value="ANF_lig-bd_rcpt"/>
</dbReference>
<evidence type="ECO:0000256" key="6">
    <source>
        <dbReference type="ARBA" id="ARBA00023180"/>
    </source>
</evidence>
<evidence type="ECO:0000256" key="2">
    <source>
        <dbReference type="ARBA" id="ARBA00022692"/>
    </source>
</evidence>
<dbReference type="KEGG" id="lgi:LOTGIDRAFT_169148"/>
<evidence type="ECO:0000256" key="1">
    <source>
        <dbReference type="ARBA" id="ARBA00004141"/>
    </source>
</evidence>